<dbReference type="GO" id="GO:0033730">
    <property type="term" value="F:arogenate dehydrogenase (NADP+) activity"/>
    <property type="evidence" value="ECO:0007669"/>
    <property type="project" value="InterPro"/>
</dbReference>
<dbReference type="GO" id="GO:0006571">
    <property type="term" value="P:tyrosine biosynthetic process"/>
    <property type="evidence" value="ECO:0007669"/>
    <property type="project" value="InterPro"/>
</dbReference>
<dbReference type="AlphaFoldDB" id="A0A6U1Q1C7"/>
<dbReference type="InterPro" id="IPR059064">
    <property type="entry name" value="TYRAAT2_C"/>
</dbReference>
<feature type="domain" description="Prephenate/arogenate dehydrogenase" evidence="3">
    <location>
        <begin position="1"/>
        <end position="213"/>
    </location>
</feature>
<dbReference type="PANTHER" id="PTHR43207:SF4">
    <property type="entry name" value="AROGENATE DEHYDROGENASE 2, CHLOROPLASTIC"/>
    <property type="match status" value="1"/>
</dbReference>
<dbReference type="SUPFAM" id="SSF51735">
    <property type="entry name" value="NAD(P)-binding Rossmann-fold domains"/>
    <property type="match status" value="1"/>
</dbReference>
<proteinExistence type="predicted"/>
<evidence type="ECO:0000259" key="3">
    <source>
        <dbReference type="PROSITE" id="PS51176"/>
    </source>
</evidence>
<dbReference type="PANTHER" id="PTHR43207">
    <property type="entry name" value="AROGENATE DEHYDROGENASE-RELATED"/>
    <property type="match status" value="1"/>
</dbReference>
<gene>
    <name evidence="4" type="ORF">FJAP1339_LOCUS10539</name>
    <name evidence="5" type="ORF">FJAP1339_LOCUS10540</name>
</gene>
<evidence type="ECO:0000313" key="5">
    <source>
        <dbReference type="EMBL" id="CAD9872150.1"/>
    </source>
</evidence>
<keyword evidence="1" id="KW-0560">Oxidoreductase</keyword>
<evidence type="ECO:0000313" key="4">
    <source>
        <dbReference type="EMBL" id="CAD9872149.1"/>
    </source>
</evidence>
<sequence length="332" mass="37005">MVAVSILSFEEVLRSLPPERLKGRLVMDVLSIKSHPRNIMLEALPEDCDILCTHPMFGPETASDGWQGLPFVYDKVRVVDHSRCDAVLRFFGQRCKVVEMACDQHDALCASSQFMTHLIGRLVADQGLHNSPVDSKSCRQLFEVGEATAKDSFDLFYGLYRYNRHGPGQLRQLKESLAHIERQLAAKEGYLTAKAEEKDDNRGKLMADVRYYIREGIEALVREQAAMQAAPAPVPPPDTSVTVMQAEEAPLPPPDISATVMQTEEAPLPPPDISATDLQTGEVPLPPPFQTPEDINMNMNYQSPPFLQPEENDMNYQVPIHTAQPPADQNNT</sequence>
<dbReference type="InterPro" id="IPR036291">
    <property type="entry name" value="NAD(P)-bd_dom_sf"/>
</dbReference>
<organism evidence="5">
    <name type="scientific">Fibrocapsa japonica</name>
    <dbReference type="NCBI Taxonomy" id="94617"/>
    <lineage>
        <taxon>Eukaryota</taxon>
        <taxon>Sar</taxon>
        <taxon>Stramenopiles</taxon>
        <taxon>Ochrophyta</taxon>
        <taxon>Raphidophyceae</taxon>
        <taxon>Chattonellales</taxon>
        <taxon>Chattonellaceae</taxon>
        <taxon>Fibrocapsa</taxon>
    </lineage>
</organism>
<feature type="region of interest" description="Disordered" evidence="2">
    <location>
        <begin position="282"/>
        <end position="312"/>
    </location>
</feature>
<dbReference type="Pfam" id="PF26213">
    <property type="entry name" value="TYRAAT1_C"/>
    <property type="match status" value="1"/>
</dbReference>
<dbReference type="PROSITE" id="PS51176">
    <property type="entry name" value="PDH_ADH"/>
    <property type="match status" value="1"/>
</dbReference>
<dbReference type="InterPro" id="IPR003099">
    <property type="entry name" value="Prephen_DH"/>
</dbReference>
<dbReference type="GO" id="GO:0008977">
    <property type="term" value="F:prephenate dehydrogenase (NAD+) activity"/>
    <property type="evidence" value="ECO:0007669"/>
    <property type="project" value="InterPro"/>
</dbReference>
<dbReference type="EMBL" id="HBHR01020765">
    <property type="protein sequence ID" value="CAD9872150.1"/>
    <property type="molecule type" value="Transcribed_RNA"/>
</dbReference>
<evidence type="ECO:0000256" key="1">
    <source>
        <dbReference type="ARBA" id="ARBA00023002"/>
    </source>
</evidence>
<dbReference type="InterPro" id="IPR045011">
    <property type="entry name" value="TYRAAT1/2"/>
</dbReference>
<dbReference type="GO" id="GO:0004665">
    <property type="term" value="F:prephenate dehydrogenase (NADP+) activity"/>
    <property type="evidence" value="ECO:0007669"/>
    <property type="project" value="InterPro"/>
</dbReference>
<evidence type="ECO:0000256" key="2">
    <source>
        <dbReference type="SAM" id="MobiDB-lite"/>
    </source>
</evidence>
<dbReference type="EMBL" id="HBHR01020764">
    <property type="protein sequence ID" value="CAD9872149.1"/>
    <property type="molecule type" value="Transcribed_RNA"/>
</dbReference>
<protein>
    <recommendedName>
        <fullName evidence="3">Prephenate/arogenate dehydrogenase domain-containing protein</fullName>
    </recommendedName>
</protein>
<dbReference type="Gene3D" id="3.40.50.720">
    <property type="entry name" value="NAD(P)-binding Rossmann-like Domain"/>
    <property type="match status" value="1"/>
</dbReference>
<reference evidence="5" key="1">
    <citation type="submission" date="2021-01" db="EMBL/GenBank/DDBJ databases">
        <authorList>
            <person name="Corre E."/>
            <person name="Pelletier E."/>
            <person name="Niang G."/>
            <person name="Scheremetjew M."/>
            <person name="Finn R."/>
            <person name="Kale V."/>
            <person name="Holt S."/>
            <person name="Cochrane G."/>
            <person name="Meng A."/>
            <person name="Brown T."/>
            <person name="Cohen L."/>
        </authorList>
    </citation>
    <scope>NUCLEOTIDE SEQUENCE</scope>
    <source>
        <strain evidence="5">CCMP1661</strain>
    </source>
</reference>
<name>A0A6U1Q1C7_9STRA</name>
<accession>A0A6U1Q1C7</accession>